<reference evidence="3 4" key="1">
    <citation type="submission" date="2021-01" db="EMBL/GenBank/DDBJ databases">
        <title>Entomomonas sp. F2A isolated from a house cricket (Acheta domesticus).</title>
        <authorList>
            <person name="Spergser J."/>
            <person name="Busse H.-J."/>
        </authorList>
    </citation>
    <scope>NUCLEOTIDE SEQUENCE [LARGE SCALE GENOMIC DNA]</scope>
    <source>
        <strain evidence="3 4">F2A</strain>
    </source>
</reference>
<dbReference type="InterPro" id="IPR036709">
    <property type="entry name" value="Autotransporte_beta_dom_sf"/>
</dbReference>
<dbReference type="Gene3D" id="2.40.128.130">
    <property type="entry name" value="Autotransporter beta-domain"/>
    <property type="match status" value="1"/>
</dbReference>
<dbReference type="InterPro" id="IPR011050">
    <property type="entry name" value="Pectin_lyase_fold/virulence"/>
</dbReference>
<keyword evidence="1" id="KW-0732">Signal</keyword>
<accession>A0A974NFL9</accession>
<keyword evidence="4" id="KW-1185">Reference proteome</keyword>
<dbReference type="InterPro" id="IPR050909">
    <property type="entry name" value="Bact_Autotransporter_VF"/>
</dbReference>
<protein>
    <submittedName>
        <fullName evidence="3">Autotransporter outer membrane beta-barrel domain-containing protein</fullName>
    </submittedName>
</protein>
<dbReference type="KEGG" id="eaz:JHT90_00050"/>
<proteinExistence type="predicted"/>
<evidence type="ECO:0000313" key="3">
    <source>
        <dbReference type="EMBL" id="QQP85694.1"/>
    </source>
</evidence>
<sequence length="844" mass="90151">MFIKKYWCFVSFYVSFISLMGYPLSSYAAAPTSSLSPDGTVITYEGGTTNSSIKASDGSLTKMVVKGVTIEGQNWVSVGRYRSWISFGGINGNLGYSPNYGDLELEIDKDTRIISTVSSNYTSSAIYTRTDGQDKTAKITSGATVNLTNLAYETRAILLEALKGTAVLDLTQDSAITVSGTGSAAQFGARVDATAGNTIINNAGLINITGGNNSAGLLVIGQSHYIENTGTISVVGQNSYAINSTASAGDNIVNIMGGTIKGGAGANSAALKLVTVGGKTHITNFGQISSDNDVAILSQTTGGESIIDNGGTITGYSVIRGSDVVFNNQGGTLDLQNFSSSSKATVVNTIGTTNGIFNNAGIIKFSDRNLDGTTSHAIFDVATFNNAGTINLTNKNPLGDNALVGDTITINGNFVSNGGSFYLNTLLDDGSSNGGQGISDLLIVSGDVTTGTGATKVFITPTSLSLGQLTIGDGIKVVEVQGSSSSNAFALGRPLTSGAYEYVLNKGATTENWYLTSFYNPTGRGGGSGGQVMYNPAIGAYLANQTAATEMFQQSLYDRLVAANNFDNDASKRLFWLRTKMSHSSYRSVHSNFSNRNRTYMMQMGGDLALLNINDGYLHLGVMAGYGDFENTSTSRLTRTKVDGKVKGYSAGVYGTWFENQDTNLGLYIDAWSQVGWYRNEVSGKSQIATKKYNSNLWSNSVEVGYGVSLVKSDYEVIMTPQLQLTYNYYDTDNLRDKNNLYVSANKASGLISRTGIRLSAREMNRKAIEPFVEVNYINSTAKNQLKFNDDSQHDGTPRSRIETKLGLQASINDSWSVSAHMGGEWGSNNFKRYTGQLNVNYNW</sequence>
<dbReference type="PANTHER" id="PTHR12338">
    <property type="entry name" value="AUTOTRANSPORTER"/>
    <property type="match status" value="1"/>
</dbReference>
<dbReference type="SUPFAM" id="SSF103515">
    <property type="entry name" value="Autotransporter"/>
    <property type="match status" value="1"/>
</dbReference>
<dbReference type="NCBIfam" id="TIGR01414">
    <property type="entry name" value="autotrans_barl"/>
    <property type="match status" value="1"/>
</dbReference>
<name>A0A974NFL9_9GAMM</name>
<dbReference type="Gene3D" id="2.160.20.20">
    <property type="match status" value="1"/>
</dbReference>
<feature type="signal peptide" evidence="1">
    <location>
        <begin position="1"/>
        <end position="28"/>
    </location>
</feature>
<dbReference type="Pfam" id="PF03797">
    <property type="entry name" value="Autotransporter"/>
    <property type="match status" value="1"/>
</dbReference>
<dbReference type="PROSITE" id="PS51208">
    <property type="entry name" value="AUTOTRANSPORTER"/>
    <property type="match status" value="1"/>
</dbReference>
<feature type="chain" id="PRO_5037294392" evidence="1">
    <location>
        <begin position="29"/>
        <end position="844"/>
    </location>
</feature>
<dbReference type="PANTHER" id="PTHR12338:SF5">
    <property type="entry name" value="ANTIGEN 43-RELATED"/>
    <property type="match status" value="1"/>
</dbReference>
<organism evidence="3 4">
    <name type="scientific">Entomomonas asaccharolytica</name>
    <dbReference type="NCBI Taxonomy" id="2785331"/>
    <lineage>
        <taxon>Bacteria</taxon>
        <taxon>Pseudomonadati</taxon>
        <taxon>Pseudomonadota</taxon>
        <taxon>Gammaproteobacteria</taxon>
        <taxon>Pseudomonadales</taxon>
        <taxon>Pseudomonadaceae</taxon>
        <taxon>Entomomonas</taxon>
    </lineage>
</organism>
<dbReference type="InterPro" id="IPR005546">
    <property type="entry name" value="Autotransporte_beta"/>
</dbReference>
<dbReference type="InterPro" id="IPR012332">
    <property type="entry name" value="Autotransporter_pectin_lyase_C"/>
</dbReference>
<dbReference type="Pfam" id="PF18883">
    <property type="entry name" value="AC_1"/>
    <property type="match status" value="1"/>
</dbReference>
<dbReference type="GO" id="GO:0019867">
    <property type="term" value="C:outer membrane"/>
    <property type="evidence" value="ECO:0007669"/>
    <property type="project" value="InterPro"/>
</dbReference>
<dbReference type="InterPro" id="IPR006315">
    <property type="entry name" value="OM_autotransptr_brl_dom"/>
</dbReference>
<feature type="domain" description="Autotransporter" evidence="2">
    <location>
        <begin position="568"/>
        <end position="844"/>
    </location>
</feature>
<evidence type="ECO:0000256" key="1">
    <source>
        <dbReference type="SAM" id="SignalP"/>
    </source>
</evidence>
<evidence type="ECO:0000259" key="2">
    <source>
        <dbReference type="PROSITE" id="PS51208"/>
    </source>
</evidence>
<dbReference type="RefSeq" id="WP_201092559.1">
    <property type="nucleotide sequence ID" value="NZ_CP067393.1"/>
</dbReference>
<dbReference type="AlphaFoldDB" id="A0A974NFL9"/>
<evidence type="ECO:0000313" key="4">
    <source>
        <dbReference type="Proteomes" id="UP000595278"/>
    </source>
</evidence>
<dbReference type="SMART" id="SM00869">
    <property type="entry name" value="Autotransporter"/>
    <property type="match status" value="1"/>
</dbReference>
<dbReference type="EMBL" id="CP067393">
    <property type="protein sequence ID" value="QQP85694.1"/>
    <property type="molecule type" value="Genomic_DNA"/>
</dbReference>
<dbReference type="Proteomes" id="UP000595278">
    <property type="component" value="Chromosome"/>
</dbReference>
<dbReference type="SUPFAM" id="SSF51126">
    <property type="entry name" value="Pectin lyase-like"/>
    <property type="match status" value="1"/>
</dbReference>
<dbReference type="CDD" id="cd01344">
    <property type="entry name" value="PL2_Passenger_AT"/>
    <property type="match status" value="1"/>
</dbReference>
<gene>
    <name evidence="3" type="ORF">JHT90_00050</name>
</gene>
<dbReference type="InterPro" id="IPR043990">
    <property type="entry name" value="AC_1"/>
</dbReference>